<reference evidence="1 2" key="1">
    <citation type="submission" date="2023-04" db="EMBL/GenBank/DDBJ databases">
        <title>Complete genome sequence of Alisedimentitalea scapharcae.</title>
        <authorList>
            <person name="Rong J.-C."/>
            <person name="Yi M.-L."/>
            <person name="Zhao Q."/>
        </authorList>
    </citation>
    <scope>NUCLEOTIDE SEQUENCE [LARGE SCALE GENOMIC DNA]</scope>
    <source>
        <strain evidence="1 2">KCTC 42119</strain>
    </source>
</reference>
<evidence type="ECO:0000313" key="2">
    <source>
        <dbReference type="Proteomes" id="UP001623232"/>
    </source>
</evidence>
<dbReference type="RefSeq" id="WP_406645931.1">
    <property type="nucleotide sequence ID" value="NZ_CP123584.1"/>
</dbReference>
<accession>A0ABZ2XRP1</accession>
<protein>
    <submittedName>
        <fullName evidence="1">Uncharacterized protein</fullName>
    </submittedName>
</protein>
<organism evidence="1 2">
    <name type="scientific">Aliisedimentitalea scapharcae</name>
    <dbReference type="NCBI Taxonomy" id="1524259"/>
    <lineage>
        <taxon>Bacteria</taxon>
        <taxon>Pseudomonadati</taxon>
        <taxon>Pseudomonadota</taxon>
        <taxon>Alphaproteobacteria</taxon>
        <taxon>Rhodobacterales</taxon>
        <taxon>Roseobacteraceae</taxon>
        <taxon>Aliisedimentitalea</taxon>
    </lineage>
</organism>
<evidence type="ECO:0000313" key="1">
    <source>
        <dbReference type="EMBL" id="WZK88548.1"/>
    </source>
</evidence>
<keyword evidence="2" id="KW-1185">Reference proteome</keyword>
<name>A0ABZ2XRP1_9RHOB</name>
<sequence length="108" mass="12401">MARIASHIDSDDTDKPDCRECSDFHNKILLALGDYRVIACKDNIQWILQQRRRGNPRAGRAWRAIGYCMQRSSLARLWPEKNGAPHSAFAALPERFPAARKPRNRAEK</sequence>
<proteinExistence type="predicted"/>
<dbReference type="EMBL" id="CP123584">
    <property type="protein sequence ID" value="WZK88548.1"/>
    <property type="molecule type" value="Genomic_DNA"/>
</dbReference>
<gene>
    <name evidence="1" type="ORF">QEZ52_18385</name>
</gene>
<dbReference type="Proteomes" id="UP001623232">
    <property type="component" value="Chromosome"/>
</dbReference>